<accession>A6DPA7</accession>
<evidence type="ECO:0000313" key="2">
    <source>
        <dbReference type="Proteomes" id="UP000004947"/>
    </source>
</evidence>
<name>A6DPA7_9BACT</name>
<comment type="caution">
    <text evidence="1">The sequence shown here is derived from an EMBL/GenBank/DDBJ whole genome shotgun (WGS) entry which is preliminary data.</text>
</comment>
<evidence type="ECO:0000313" key="1">
    <source>
        <dbReference type="EMBL" id="EDM26639.1"/>
    </source>
</evidence>
<reference evidence="1 2" key="1">
    <citation type="journal article" date="2010" name="J. Bacteriol.">
        <title>Genome sequence of Lentisphaera araneosa HTCC2155T, the type species of the order Lentisphaerales in the phylum Lentisphaerae.</title>
        <authorList>
            <person name="Thrash J.C."/>
            <person name="Cho J.C."/>
            <person name="Vergin K.L."/>
            <person name="Morris R.M."/>
            <person name="Giovannoni S.J."/>
        </authorList>
    </citation>
    <scope>NUCLEOTIDE SEQUENCE [LARGE SCALE GENOMIC DNA]</scope>
    <source>
        <strain evidence="1 2">HTCC2155</strain>
    </source>
</reference>
<dbReference type="AlphaFoldDB" id="A6DPA7"/>
<dbReference type="STRING" id="313628.LNTAR_02487"/>
<gene>
    <name evidence="1" type="ORF">LNTAR_02487</name>
</gene>
<organism evidence="1 2">
    <name type="scientific">Lentisphaera araneosa HTCC2155</name>
    <dbReference type="NCBI Taxonomy" id="313628"/>
    <lineage>
        <taxon>Bacteria</taxon>
        <taxon>Pseudomonadati</taxon>
        <taxon>Lentisphaerota</taxon>
        <taxon>Lentisphaeria</taxon>
        <taxon>Lentisphaerales</taxon>
        <taxon>Lentisphaeraceae</taxon>
        <taxon>Lentisphaera</taxon>
    </lineage>
</organism>
<protein>
    <submittedName>
        <fullName evidence="1">Uncharacterized protein</fullName>
    </submittedName>
</protein>
<keyword evidence="2" id="KW-1185">Reference proteome</keyword>
<sequence>MMNKHKKSKLTEKLSVDLGQEQVIVNYYLLGVSDV</sequence>
<dbReference type="Proteomes" id="UP000004947">
    <property type="component" value="Unassembled WGS sequence"/>
</dbReference>
<dbReference type="EMBL" id="ABCK01000015">
    <property type="protein sequence ID" value="EDM26639.1"/>
    <property type="molecule type" value="Genomic_DNA"/>
</dbReference>
<proteinExistence type="predicted"/>